<keyword evidence="1" id="KW-0812">Transmembrane</keyword>
<dbReference type="InterPro" id="IPR012902">
    <property type="entry name" value="N_methyl_site"/>
</dbReference>
<evidence type="ECO:0000256" key="1">
    <source>
        <dbReference type="SAM" id="Phobius"/>
    </source>
</evidence>
<dbReference type="PROSITE" id="PS00409">
    <property type="entry name" value="PROKAR_NTER_METHYL"/>
    <property type="match status" value="1"/>
</dbReference>
<sequence length="153" mass="15371">MKAMTAIAARKEKGFTLIELVMVIVILGILAAFALPRFADLSGEAESASVQGAQGAVRSASSIVRSAFLAGQGVDDGSGNISVTLEGEAIAITNGYADASDIADAAQISNEFNPTESGGVTTFTQGGCTFTYTEAGAATPSNAAPIISDVTCS</sequence>
<dbReference type="Gene3D" id="3.30.700.10">
    <property type="entry name" value="Glycoprotein, Type 4 Pilin"/>
    <property type="match status" value="1"/>
</dbReference>
<dbReference type="InterPro" id="IPR045584">
    <property type="entry name" value="Pilin-like"/>
</dbReference>
<evidence type="ECO:0000313" key="3">
    <source>
        <dbReference type="Proteomes" id="UP000340077"/>
    </source>
</evidence>
<comment type="caution">
    <text evidence="2">The sequence shown here is derived from an EMBL/GenBank/DDBJ whole genome shotgun (WGS) entry which is preliminary data.</text>
</comment>
<dbReference type="RefSeq" id="WP_153634802.1">
    <property type="nucleotide sequence ID" value="NZ_BGZH01000004.1"/>
</dbReference>
<name>A0A5M3PSR2_9GAMM</name>
<proteinExistence type="predicted"/>
<evidence type="ECO:0000313" key="2">
    <source>
        <dbReference type="EMBL" id="GBO85983.1"/>
    </source>
</evidence>
<dbReference type="NCBIfam" id="TIGR02532">
    <property type="entry name" value="IV_pilin_GFxxxE"/>
    <property type="match status" value="1"/>
</dbReference>
<accession>A0A5M3PSR2</accession>
<dbReference type="Pfam" id="PF07963">
    <property type="entry name" value="N_methyl"/>
    <property type="match status" value="1"/>
</dbReference>
<reference evidence="2 3" key="1">
    <citation type="journal article" date="2019" name="J. Gen. Appl. Microbiol.">
        <title>Aerobic degradation of cis-dichloroethene by the marine bacterium Marinobacter salsuginis strain 5N-3.</title>
        <authorList>
            <person name="Inoue Y."/>
            <person name="Fukunaga Y."/>
            <person name="Katsumata H."/>
            <person name="Ohji S."/>
            <person name="Hosoyama A."/>
            <person name="Mori K."/>
            <person name="Ando K."/>
        </authorList>
    </citation>
    <scope>NUCLEOTIDE SEQUENCE [LARGE SCALE GENOMIC DNA]</scope>
    <source>
        <strain evidence="2 3">5N-3</strain>
    </source>
</reference>
<dbReference type="AlphaFoldDB" id="A0A5M3PSR2"/>
<dbReference type="SUPFAM" id="SSF54523">
    <property type="entry name" value="Pili subunits"/>
    <property type="match status" value="1"/>
</dbReference>
<dbReference type="Proteomes" id="UP000340077">
    <property type="component" value="Unassembled WGS sequence"/>
</dbReference>
<keyword evidence="1" id="KW-1133">Transmembrane helix</keyword>
<dbReference type="EMBL" id="BGZH01000004">
    <property type="protein sequence ID" value="GBO85983.1"/>
    <property type="molecule type" value="Genomic_DNA"/>
</dbReference>
<feature type="transmembrane region" description="Helical" evidence="1">
    <location>
        <begin position="20"/>
        <end position="39"/>
    </location>
</feature>
<gene>
    <name evidence="2" type="ORF">MS5N3_34340</name>
</gene>
<keyword evidence="3" id="KW-1185">Reference proteome</keyword>
<evidence type="ECO:0008006" key="4">
    <source>
        <dbReference type="Google" id="ProtNLM"/>
    </source>
</evidence>
<protein>
    <recommendedName>
        <fullName evidence="4">MSHA pilin protein MshA</fullName>
    </recommendedName>
</protein>
<organism evidence="2 3">
    <name type="scientific">Marinobacter salsuginis</name>
    <dbReference type="NCBI Taxonomy" id="418719"/>
    <lineage>
        <taxon>Bacteria</taxon>
        <taxon>Pseudomonadati</taxon>
        <taxon>Pseudomonadota</taxon>
        <taxon>Gammaproteobacteria</taxon>
        <taxon>Pseudomonadales</taxon>
        <taxon>Marinobacteraceae</taxon>
        <taxon>Marinobacter</taxon>
    </lineage>
</organism>
<keyword evidence="1" id="KW-0472">Membrane</keyword>